<keyword evidence="6 9" id="KW-0812">Transmembrane</keyword>
<sequence length="148" mass="16247">MKATAERPLMLNLLTLSRFDKYNPTFTTFAGGRFSHSATCYASANKVETAWSALLAGAAETRQEHLAPSPLFTLRQTVFCVLAAYLFCGAGMVWNDWIDRDIDANVARTKNRPLASGKVTTAQAFVWMALQVIASCVVLHVMLDGKDV</sequence>
<evidence type="ECO:0000256" key="2">
    <source>
        <dbReference type="ARBA" id="ARBA00004141"/>
    </source>
</evidence>
<evidence type="ECO:0000256" key="6">
    <source>
        <dbReference type="ARBA" id="ARBA00022692"/>
    </source>
</evidence>
<comment type="subcellular location">
    <subcellularLocation>
        <location evidence="2">Membrane</location>
        <topology evidence="2">Multi-pass membrane protein</topology>
    </subcellularLocation>
</comment>
<accession>A0A0B4GST8</accession>
<evidence type="ECO:0000256" key="3">
    <source>
        <dbReference type="ARBA" id="ARBA00004721"/>
    </source>
</evidence>
<evidence type="ECO:0000256" key="1">
    <source>
        <dbReference type="ARBA" id="ARBA00001946"/>
    </source>
</evidence>
<dbReference type="GO" id="GO:0016765">
    <property type="term" value="F:transferase activity, transferring alkyl or aryl (other than methyl) groups"/>
    <property type="evidence" value="ECO:0007669"/>
    <property type="project" value="InterPro"/>
</dbReference>
<dbReference type="Pfam" id="PF01040">
    <property type="entry name" value="UbiA"/>
    <property type="match status" value="1"/>
</dbReference>
<dbReference type="InterPro" id="IPR039653">
    <property type="entry name" value="Prenyltransferase"/>
</dbReference>
<dbReference type="GO" id="GO:0016114">
    <property type="term" value="P:terpenoid biosynthetic process"/>
    <property type="evidence" value="ECO:0007669"/>
    <property type="project" value="UniProtKB-UniPathway"/>
</dbReference>
<evidence type="ECO:0000256" key="8">
    <source>
        <dbReference type="ARBA" id="ARBA00023136"/>
    </source>
</evidence>
<dbReference type="GO" id="GO:0005886">
    <property type="term" value="C:plasma membrane"/>
    <property type="evidence" value="ECO:0007669"/>
    <property type="project" value="TreeGrafter"/>
</dbReference>
<dbReference type="UniPathway" id="UPA00213"/>
<dbReference type="Proteomes" id="UP000031192">
    <property type="component" value="Unassembled WGS sequence"/>
</dbReference>
<dbReference type="InterPro" id="IPR000537">
    <property type="entry name" value="UbiA_prenyltransferase"/>
</dbReference>
<proteinExistence type="inferred from homology"/>
<comment type="cofactor">
    <cofactor evidence="1">
        <name>Mg(2+)</name>
        <dbReference type="ChEBI" id="CHEBI:18420"/>
    </cofactor>
</comment>
<evidence type="ECO:0000256" key="4">
    <source>
        <dbReference type="ARBA" id="ARBA00005985"/>
    </source>
</evidence>
<evidence type="ECO:0000313" key="11">
    <source>
        <dbReference type="Proteomes" id="UP000031192"/>
    </source>
</evidence>
<dbReference type="AlphaFoldDB" id="A0A0B4GST8"/>
<dbReference type="PROSITE" id="PS00943">
    <property type="entry name" value="UBIA"/>
    <property type="match status" value="1"/>
</dbReference>
<comment type="pathway">
    <text evidence="3">Secondary metabolite biosynthesis; terpenoid biosynthesis.</text>
</comment>
<evidence type="ECO:0000313" key="10">
    <source>
        <dbReference type="EMBL" id="KID82772.1"/>
    </source>
</evidence>
<comment type="caution">
    <text evidence="10">The sequence shown here is derived from an EMBL/GenBank/DDBJ whole genome shotgun (WGS) entry which is preliminary data.</text>
</comment>
<dbReference type="PANTHER" id="PTHR11048:SF28">
    <property type="entry name" value="4-HYDROXYBENZOATE POLYPRENYLTRANSFERASE, MITOCHONDRIAL"/>
    <property type="match status" value="1"/>
</dbReference>
<feature type="transmembrane region" description="Helical" evidence="9">
    <location>
        <begin position="72"/>
        <end position="94"/>
    </location>
</feature>
<dbReference type="InterPro" id="IPR030470">
    <property type="entry name" value="UbiA_prenylTrfase_CS"/>
</dbReference>
<evidence type="ECO:0000256" key="7">
    <source>
        <dbReference type="ARBA" id="ARBA00022989"/>
    </source>
</evidence>
<keyword evidence="8 9" id="KW-0472">Membrane</keyword>
<keyword evidence="11" id="KW-1185">Reference proteome</keyword>
<gene>
    <name evidence="10" type="ORF">MGU_09941</name>
</gene>
<evidence type="ECO:0000256" key="9">
    <source>
        <dbReference type="SAM" id="Phobius"/>
    </source>
</evidence>
<evidence type="ECO:0000256" key="5">
    <source>
        <dbReference type="ARBA" id="ARBA00022679"/>
    </source>
</evidence>
<dbReference type="OrthoDB" id="18170at2759"/>
<protein>
    <submittedName>
        <fullName evidence="10">UbiA prenyltransferase family protein</fullName>
    </submittedName>
</protein>
<dbReference type="InterPro" id="IPR044878">
    <property type="entry name" value="UbiA_sf"/>
</dbReference>
<reference evidence="10 11" key="1">
    <citation type="journal article" date="2014" name="Proc. Natl. Acad. Sci. U.S.A.">
        <title>Trajectory and genomic determinants of fungal-pathogen speciation and host adaptation.</title>
        <authorList>
            <person name="Hu X."/>
            <person name="Xiao G."/>
            <person name="Zheng P."/>
            <person name="Shang Y."/>
            <person name="Su Y."/>
            <person name="Zhang X."/>
            <person name="Liu X."/>
            <person name="Zhan S."/>
            <person name="St Leger R.J."/>
            <person name="Wang C."/>
        </authorList>
    </citation>
    <scope>NUCLEOTIDE SEQUENCE [LARGE SCALE GENOMIC DNA]</scope>
    <source>
        <strain evidence="10 11">ARSEF 977</strain>
    </source>
</reference>
<name>A0A0B4GST8_METGA</name>
<dbReference type="PANTHER" id="PTHR11048">
    <property type="entry name" value="PRENYLTRANSFERASES"/>
    <property type="match status" value="1"/>
</dbReference>
<keyword evidence="7 9" id="KW-1133">Transmembrane helix</keyword>
<comment type="similarity">
    <text evidence="4">Belongs to the UbiA prenyltransferase family.</text>
</comment>
<organism evidence="10 11">
    <name type="scientific">Metarhizium guizhouense (strain ARSEF 977)</name>
    <dbReference type="NCBI Taxonomy" id="1276136"/>
    <lineage>
        <taxon>Eukaryota</taxon>
        <taxon>Fungi</taxon>
        <taxon>Dikarya</taxon>
        <taxon>Ascomycota</taxon>
        <taxon>Pezizomycotina</taxon>
        <taxon>Sordariomycetes</taxon>
        <taxon>Hypocreomycetidae</taxon>
        <taxon>Hypocreales</taxon>
        <taxon>Clavicipitaceae</taxon>
        <taxon>Metarhizium</taxon>
    </lineage>
</organism>
<dbReference type="EMBL" id="AZNH01000075">
    <property type="protein sequence ID" value="KID82772.1"/>
    <property type="molecule type" value="Genomic_DNA"/>
</dbReference>
<feature type="transmembrane region" description="Helical" evidence="9">
    <location>
        <begin position="124"/>
        <end position="143"/>
    </location>
</feature>
<dbReference type="Gene3D" id="1.10.357.140">
    <property type="entry name" value="UbiA prenyltransferase"/>
    <property type="match status" value="1"/>
</dbReference>
<keyword evidence="5" id="KW-0808">Transferase</keyword>
<dbReference type="HOGENOM" id="CLU_147528_0_0_1"/>